<accession>A0A9P0H3S2</accession>
<dbReference type="Gene3D" id="3.60.20.30">
    <property type="entry name" value="(Glycosyl)asparaginase"/>
    <property type="match status" value="1"/>
</dbReference>
<evidence type="ECO:0000256" key="2">
    <source>
        <dbReference type="ARBA" id="ARBA00022670"/>
    </source>
</evidence>
<dbReference type="PANTHER" id="PTHR10188:SF6">
    <property type="entry name" value="N(4)-(BETA-N-ACETYLGLUCOSAMINYL)-L-ASPARAGINASE"/>
    <property type="match status" value="1"/>
</dbReference>
<keyword evidence="2" id="KW-0645">Protease</keyword>
<keyword evidence="4" id="KW-0068">Autocatalytic cleavage</keyword>
<dbReference type="GO" id="GO:0003948">
    <property type="term" value="F:N4-(beta-N-acetylglucosaminyl)-L-asparaginase activity"/>
    <property type="evidence" value="ECO:0007669"/>
    <property type="project" value="UniProtKB-EC"/>
</dbReference>
<dbReference type="InterPro" id="IPR029055">
    <property type="entry name" value="Ntn_hydrolases_N"/>
</dbReference>
<evidence type="ECO:0000256" key="9">
    <source>
        <dbReference type="ARBA" id="ARBA00079301"/>
    </source>
</evidence>
<comment type="similarity">
    <text evidence="1">Belongs to the Ntn-hydrolase family.</text>
</comment>
<evidence type="ECO:0000256" key="1">
    <source>
        <dbReference type="ARBA" id="ARBA00010872"/>
    </source>
</evidence>
<evidence type="ECO:0000256" key="14">
    <source>
        <dbReference type="SAM" id="SignalP"/>
    </source>
</evidence>
<dbReference type="GO" id="GO:0008233">
    <property type="term" value="F:peptidase activity"/>
    <property type="evidence" value="ECO:0007669"/>
    <property type="project" value="UniProtKB-KW"/>
</dbReference>
<evidence type="ECO:0000256" key="5">
    <source>
        <dbReference type="ARBA" id="ARBA00050421"/>
    </source>
</evidence>
<evidence type="ECO:0000256" key="13">
    <source>
        <dbReference type="PIRSR" id="PIRSR600246-3"/>
    </source>
</evidence>
<evidence type="ECO:0000256" key="3">
    <source>
        <dbReference type="ARBA" id="ARBA00022801"/>
    </source>
</evidence>
<evidence type="ECO:0000256" key="4">
    <source>
        <dbReference type="ARBA" id="ARBA00022813"/>
    </source>
</evidence>
<dbReference type="EC" id="3.5.1.26" evidence="7"/>
<evidence type="ECO:0000256" key="12">
    <source>
        <dbReference type="PIRSR" id="PIRSR600246-2"/>
    </source>
</evidence>
<feature type="binding site" evidence="12">
    <location>
        <begin position="254"/>
        <end position="257"/>
    </location>
    <ligand>
        <name>substrate</name>
    </ligand>
</feature>
<reference evidence="15" key="1">
    <citation type="submission" date="2022-01" db="EMBL/GenBank/DDBJ databases">
        <authorList>
            <person name="King R."/>
        </authorList>
    </citation>
    <scope>NUCLEOTIDE SEQUENCE</scope>
</reference>
<comment type="function">
    <text evidence="6">Cleaves the GlcNAc-Asn bond which joins oligosaccharides to the peptide of asparagine-linked glycoproteins.</text>
</comment>
<dbReference type="GO" id="GO:0005764">
    <property type="term" value="C:lysosome"/>
    <property type="evidence" value="ECO:0007669"/>
    <property type="project" value="TreeGrafter"/>
</dbReference>
<dbReference type="CDD" id="cd04513">
    <property type="entry name" value="Glycosylasparaginase"/>
    <property type="match status" value="1"/>
</dbReference>
<sequence>MNLISLLVIFLTLFELSCFSGALPFVITTWMFTNATQAAWDAMNIRSGNALDAVEEGCLVCEREQCDTTVGYGGSPDETGETTLDAMIFDGDSMDMGAVGDLRKIKSAISVARHVLEYTQHSLLVGESATNFAKSMGFKEENLSTNVSIAMWSDWKNNNCQPNFWKNVKPDPLKNCGPYTPDRYSGRKKSMLLNNVGFSNHDTIGMIAIDINKKIAAGTSTNGAKNKIPGRVGDGPIPGSGAYADSAVGAAVETGDGDIMMRFSAASTIVEMMRHGITPKSAATKLIGRIASYYPNFSGAVIAVNKNGDFHAACHGFPFFPFSFASNETSGVRVLKIKCH</sequence>
<dbReference type="SUPFAM" id="SSF56235">
    <property type="entry name" value="N-terminal nucleophile aminohydrolases (Ntn hydrolases)"/>
    <property type="match status" value="1"/>
</dbReference>
<feature type="site" description="Cleavage; by autolysis" evidence="13">
    <location>
        <begin position="202"/>
        <end position="203"/>
    </location>
</feature>
<evidence type="ECO:0000256" key="6">
    <source>
        <dbReference type="ARBA" id="ARBA00053295"/>
    </source>
</evidence>
<dbReference type="Pfam" id="PF01112">
    <property type="entry name" value="Asparaginase_2"/>
    <property type="match status" value="1"/>
</dbReference>
<dbReference type="AlphaFoldDB" id="A0A9P0H3S2"/>
<keyword evidence="16" id="KW-1185">Reference proteome</keyword>
<evidence type="ECO:0000256" key="10">
    <source>
        <dbReference type="ARBA" id="ARBA00080645"/>
    </source>
</evidence>
<dbReference type="OrthoDB" id="188713at2759"/>
<evidence type="ECO:0000313" key="15">
    <source>
        <dbReference type="EMBL" id="CAH1393165.1"/>
    </source>
</evidence>
<name>A0A9P0H3S2_NEZVI</name>
<dbReference type="Proteomes" id="UP001152798">
    <property type="component" value="Chromosome 2"/>
</dbReference>
<evidence type="ECO:0000313" key="16">
    <source>
        <dbReference type="Proteomes" id="UP001152798"/>
    </source>
</evidence>
<dbReference type="GO" id="GO:0006508">
    <property type="term" value="P:proteolysis"/>
    <property type="evidence" value="ECO:0007669"/>
    <property type="project" value="UniProtKB-KW"/>
</dbReference>
<feature type="chain" id="PRO_5040182583" description="N(4)-(beta-N-acetylglucosaminyl)-L-asparaginase" evidence="14">
    <location>
        <begin position="23"/>
        <end position="340"/>
    </location>
</feature>
<organism evidence="15 16">
    <name type="scientific">Nezara viridula</name>
    <name type="common">Southern green stink bug</name>
    <name type="synonym">Cimex viridulus</name>
    <dbReference type="NCBI Taxonomy" id="85310"/>
    <lineage>
        <taxon>Eukaryota</taxon>
        <taxon>Metazoa</taxon>
        <taxon>Ecdysozoa</taxon>
        <taxon>Arthropoda</taxon>
        <taxon>Hexapoda</taxon>
        <taxon>Insecta</taxon>
        <taxon>Pterygota</taxon>
        <taxon>Neoptera</taxon>
        <taxon>Paraneoptera</taxon>
        <taxon>Hemiptera</taxon>
        <taxon>Heteroptera</taxon>
        <taxon>Panheteroptera</taxon>
        <taxon>Pentatomomorpha</taxon>
        <taxon>Pentatomoidea</taxon>
        <taxon>Pentatomidae</taxon>
        <taxon>Pentatominae</taxon>
        <taxon>Nezara</taxon>
    </lineage>
</organism>
<feature type="active site" description="Nucleophile" evidence="11">
    <location>
        <position position="203"/>
    </location>
</feature>
<evidence type="ECO:0000256" key="11">
    <source>
        <dbReference type="PIRSR" id="PIRSR600246-1"/>
    </source>
</evidence>
<dbReference type="FunFam" id="3.60.20.30:FF:000003">
    <property type="entry name" value="N(4)-(Beta-N-acetylglucosaminyl)-L-asparaginase isoform X1"/>
    <property type="match status" value="1"/>
</dbReference>
<comment type="catalytic activity">
    <reaction evidence="5">
        <text>N(4)-(beta-N-acetyl-D-glucosaminyl)-L-asparagine + H2O = N-acetyl-beta-D-glucosaminylamine + L-aspartate + H(+)</text>
        <dbReference type="Rhea" id="RHEA:11544"/>
        <dbReference type="ChEBI" id="CHEBI:15377"/>
        <dbReference type="ChEBI" id="CHEBI:15378"/>
        <dbReference type="ChEBI" id="CHEBI:15947"/>
        <dbReference type="ChEBI" id="CHEBI:29991"/>
        <dbReference type="ChEBI" id="CHEBI:58080"/>
        <dbReference type="EC" id="3.5.1.26"/>
    </reaction>
</comment>
<feature type="binding site" evidence="12">
    <location>
        <begin position="231"/>
        <end position="234"/>
    </location>
    <ligand>
        <name>substrate</name>
    </ligand>
</feature>
<dbReference type="InterPro" id="IPR000246">
    <property type="entry name" value="Peptidase_T2"/>
</dbReference>
<evidence type="ECO:0000256" key="8">
    <source>
        <dbReference type="ARBA" id="ARBA00078726"/>
    </source>
</evidence>
<dbReference type="PANTHER" id="PTHR10188">
    <property type="entry name" value="L-ASPARAGINASE"/>
    <property type="match status" value="1"/>
</dbReference>
<evidence type="ECO:0000256" key="7">
    <source>
        <dbReference type="ARBA" id="ARBA00066729"/>
    </source>
</evidence>
<gene>
    <name evidence="15" type="ORF">NEZAVI_LOCUS3876</name>
</gene>
<keyword evidence="14" id="KW-0732">Signal</keyword>
<keyword evidence="3" id="KW-0378">Hydrolase</keyword>
<feature type="signal peptide" evidence="14">
    <location>
        <begin position="1"/>
        <end position="22"/>
    </location>
</feature>
<proteinExistence type="inferred from homology"/>
<protein>
    <recommendedName>
        <fullName evidence="7">N(4)-(beta-N-acetylglucosaminyl)-L-asparaginase</fullName>
        <ecNumber evidence="7">3.5.1.26</ecNumber>
    </recommendedName>
    <alternativeName>
        <fullName evidence="9">Aspartylglucosaminidase</fullName>
    </alternativeName>
    <alternativeName>
        <fullName evidence="8">Glycosylasparaginase</fullName>
    </alternativeName>
    <alternativeName>
        <fullName evidence="10">N4-(N-acetyl-beta-glucosaminyl)-L-asparagine amidase</fullName>
    </alternativeName>
</protein>
<dbReference type="EMBL" id="OV725078">
    <property type="protein sequence ID" value="CAH1393165.1"/>
    <property type="molecule type" value="Genomic_DNA"/>
</dbReference>